<protein>
    <submittedName>
        <fullName evidence="1">Uncharacterized protein</fullName>
    </submittedName>
</protein>
<accession>A0ACC2PUP4</accession>
<reference evidence="1" key="1">
    <citation type="submission" date="2023-04" db="EMBL/GenBank/DDBJ databases">
        <title>A chromosome-level genome assembly of the parasitoid wasp Eretmocerus hayati.</title>
        <authorList>
            <person name="Zhong Y."/>
            <person name="Liu S."/>
            <person name="Liu Y."/>
        </authorList>
    </citation>
    <scope>NUCLEOTIDE SEQUENCE</scope>
    <source>
        <strain evidence="1">ZJU_SS_LIU_2023</strain>
    </source>
</reference>
<evidence type="ECO:0000313" key="2">
    <source>
        <dbReference type="Proteomes" id="UP001239111"/>
    </source>
</evidence>
<sequence>MPKLFPDRPVIFWVAFATICISKTNAEIAIFSRTDILRPPKTFPDLPARFGGIIPDEGIKGVVVYADPPYACQDIKAPPVSPDYDGYNWIVLISRGNCTFEAKIRNAQKAQYQAAIVHNINSDDLEQMSANDAGDILIPAVFVGGFTGYSIKESFLYDSDYFIVINDLPLNINTHLLLPFAIVVGICFLVMVTFMIVRCVQDRRRARRHRLPNSSLKKIPIHKYTKGDPYETCAICLEDYIENEKLRVLPCAHAYHTKCIDPWLTKNRRVCPVCKRKVFAADERVETDSESDSDADDSTPLIRNSAGPGTQGGTFETQRENPFWAGLRRARREQRERRYSGSSFDSAEHPILERPPRHHEHDDEDDEDDDFENVQSLRVQVEALQRAADEVTDFERSVSSTRPHTVNLSSDVTDKNSIVGIIDPSTGRHARPSQYEVDAQHARSGTVLPVLSDDTVI</sequence>
<dbReference type="Proteomes" id="UP001239111">
    <property type="component" value="Chromosome 1"/>
</dbReference>
<proteinExistence type="predicted"/>
<organism evidence="1 2">
    <name type="scientific">Eretmocerus hayati</name>
    <dbReference type="NCBI Taxonomy" id="131215"/>
    <lineage>
        <taxon>Eukaryota</taxon>
        <taxon>Metazoa</taxon>
        <taxon>Ecdysozoa</taxon>
        <taxon>Arthropoda</taxon>
        <taxon>Hexapoda</taxon>
        <taxon>Insecta</taxon>
        <taxon>Pterygota</taxon>
        <taxon>Neoptera</taxon>
        <taxon>Endopterygota</taxon>
        <taxon>Hymenoptera</taxon>
        <taxon>Apocrita</taxon>
        <taxon>Proctotrupomorpha</taxon>
        <taxon>Chalcidoidea</taxon>
        <taxon>Aphelinidae</taxon>
        <taxon>Aphelininae</taxon>
        <taxon>Eretmocerus</taxon>
    </lineage>
</organism>
<comment type="caution">
    <text evidence="1">The sequence shown here is derived from an EMBL/GenBank/DDBJ whole genome shotgun (WGS) entry which is preliminary data.</text>
</comment>
<evidence type="ECO:0000313" key="1">
    <source>
        <dbReference type="EMBL" id="KAJ8687155.1"/>
    </source>
</evidence>
<gene>
    <name evidence="1" type="ORF">QAD02_022949</name>
</gene>
<name>A0ACC2PUP4_9HYME</name>
<keyword evidence="2" id="KW-1185">Reference proteome</keyword>
<dbReference type="EMBL" id="CM056741">
    <property type="protein sequence ID" value="KAJ8687155.1"/>
    <property type="molecule type" value="Genomic_DNA"/>
</dbReference>